<dbReference type="Gene3D" id="2.60.40.150">
    <property type="entry name" value="C2 domain"/>
    <property type="match status" value="1"/>
</dbReference>
<dbReference type="InterPro" id="IPR035892">
    <property type="entry name" value="C2_domain_sf"/>
</dbReference>
<feature type="compositionally biased region" description="Basic and acidic residues" evidence="1">
    <location>
        <begin position="294"/>
        <end position="304"/>
    </location>
</feature>
<organism evidence="3">
    <name type="scientific">Octactis speculum</name>
    <dbReference type="NCBI Taxonomy" id="3111310"/>
    <lineage>
        <taxon>Eukaryota</taxon>
        <taxon>Sar</taxon>
        <taxon>Stramenopiles</taxon>
        <taxon>Ochrophyta</taxon>
        <taxon>Dictyochophyceae</taxon>
        <taxon>Dictyochales</taxon>
        <taxon>Dictyochaceae</taxon>
        <taxon>Octactis</taxon>
    </lineage>
</organism>
<name>A0A6U3VGT9_9STRA</name>
<dbReference type="SMART" id="SM00239">
    <property type="entry name" value="C2"/>
    <property type="match status" value="1"/>
</dbReference>
<dbReference type="Pfam" id="PF00168">
    <property type="entry name" value="C2"/>
    <property type="match status" value="1"/>
</dbReference>
<dbReference type="PROSITE" id="PS50004">
    <property type="entry name" value="C2"/>
    <property type="match status" value="1"/>
</dbReference>
<dbReference type="CDD" id="cd00030">
    <property type="entry name" value="C2"/>
    <property type="match status" value="1"/>
</dbReference>
<evidence type="ECO:0000256" key="1">
    <source>
        <dbReference type="SAM" id="MobiDB-lite"/>
    </source>
</evidence>
<feature type="region of interest" description="Disordered" evidence="1">
    <location>
        <begin position="280"/>
        <end position="333"/>
    </location>
</feature>
<feature type="compositionally biased region" description="Low complexity" evidence="1">
    <location>
        <begin position="311"/>
        <end position="333"/>
    </location>
</feature>
<evidence type="ECO:0000313" key="3">
    <source>
        <dbReference type="EMBL" id="CAD9449737.1"/>
    </source>
</evidence>
<reference evidence="3" key="1">
    <citation type="submission" date="2021-01" db="EMBL/GenBank/DDBJ databases">
        <authorList>
            <person name="Corre E."/>
            <person name="Pelletier E."/>
            <person name="Niang G."/>
            <person name="Scheremetjew M."/>
            <person name="Finn R."/>
            <person name="Kale V."/>
            <person name="Holt S."/>
            <person name="Cochrane G."/>
            <person name="Meng A."/>
            <person name="Brown T."/>
            <person name="Cohen L."/>
        </authorList>
    </citation>
    <scope>NUCLEOTIDE SEQUENCE</scope>
    <source>
        <strain evidence="3">CCMP1381</strain>
    </source>
</reference>
<gene>
    <name evidence="3" type="ORF">DSPE1174_LOCUS20849</name>
    <name evidence="4" type="ORF">DSPE1174_LOCUS20855</name>
</gene>
<evidence type="ECO:0000313" key="4">
    <source>
        <dbReference type="EMBL" id="CAD9449753.1"/>
    </source>
</evidence>
<feature type="domain" description="C2" evidence="2">
    <location>
        <begin position="1"/>
        <end position="121"/>
    </location>
</feature>
<evidence type="ECO:0000259" key="2">
    <source>
        <dbReference type="PROSITE" id="PS50004"/>
    </source>
</evidence>
<proteinExistence type="predicted"/>
<dbReference type="EMBL" id="HBGS01040547">
    <property type="protein sequence ID" value="CAD9449753.1"/>
    <property type="molecule type" value="Transcribed_RNA"/>
</dbReference>
<accession>A0A6U3VGT9</accession>
<dbReference type="AlphaFoldDB" id="A0A6U3VGT9"/>
<dbReference type="EMBL" id="HBGS01040536">
    <property type="protein sequence ID" value="CAD9449737.1"/>
    <property type="molecule type" value="Transcribed_RNA"/>
</dbReference>
<protein>
    <recommendedName>
        <fullName evidence="2">C2 domain-containing protein</fullName>
    </recommendedName>
</protein>
<dbReference type="SUPFAM" id="SSF49562">
    <property type="entry name" value="C2 domain (Calcium/lipid-binding domain, CaLB)"/>
    <property type="match status" value="1"/>
</dbReference>
<sequence>MRRNMCKVYRPVRCQLINARGLRAANGGEARDPFVCVSANEGRTRLCIAQSSSQKEGDVNPDWNEETLSLVKVSKRCRIDIIVCDRNTCGVNSDQPEFLGQASVIVGLNDTYGRETTLELSGFRKEFVPLNKYPGEKTCAVKEDYGCRTPLLPTGSITVRLEALPLEASFCCCGQLVKEKAAPKGSHGWVVVDSDKLYVTNDSATIFPAPSTTTLDIAHLVQQPRLVQWTKKGEVVDAIKLEIRPPSKKKSTKHFITLATPKLVIGCLDKISGALLRQNGGIHQVPPHTSDGNDDVRDGDDQHSKPMRLASRSSSKSSSRSSVRSSFRSSFKS</sequence>
<dbReference type="InterPro" id="IPR000008">
    <property type="entry name" value="C2_dom"/>
</dbReference>